<name>A0A9N9KCT1_9GLOM</name>
<keyword evidence="1" id="KW-0596">Phosphopantetheine</keyword>
<dbReference type="Pfam" id="PF00501">
    <property type="entry name" value="AMP-binding"/>
    <property type="match status" value="1"/>
</dbReference>
<protein>
    <submittedName>
        <fullName evidence="4">2979_t:CDS:1</fullName>
    </submittedName>
</protein>
<keyword evidence="5" id="KW-1185">Reference proteome</keyword>
<gene>
    <name evidence="4" type="ORF">DERYTH_LOCUS27511</name>
</gene>
<keyword evidence="2" id="KW-0597">Phosphoprotein</keyword>
<comment type="caution">
    <text evidence="4">The sequence shown here is derived from an EMBL/GenBank/DDBJ whole genome shotgun (WGS) entry which is preliminary data.</text>
</comment>
<dbReference type="AlphaFoldDB" id="A0A9N9KCT1"/>
<feature type="non-terminal residue" evidence="4">
    <location>
        <position position="183"/>
    </location>
</feature>
<feature type="non-terminal residue" evidence="4">
    <location>
        <position position="1"/>
    </location>
</feature>
<sequence>KLISTAKQNEMYPFIDLARYAQQTLKHNLIQQFIISKTPKMPINFKATALQLKIPKLLNDQNNSTSIKLISKSENDLSVPRSFPTIQELFQQQAKKLPNHLALYTGELELSMTYEQLDKKSNKIARYLSQIGVKVETLVALHLNQDMYMIPWILGILKAGGAYIPIDKTYPAERKNYIIKDSE</sequence>
<dbReference type="OrthoDB" id="416786at2759"/>
<dbReference type="Proteomes" id="UP000789405">
    <property type="component" value="Unassembled WGS sequence"/>
</dbReference>
<evidence type="ECO:0000256" key="1">
    <source>
        <dbReference type="ARBA" id="ARBA00022450"/>
    </source>
</evidence>
<accession>A0A9N9KCT1</accession>
<dbReference type="Gene3D" id="3.40.50.12780">
    <property type="entry name" value="N-terminal domain of ligase-like"/>
    <property type="match status" value="1"/>
</dbReference>
<dbReference type="InterPro" id="IPR000873">
    <property type="entry name" value="AMP-dep_synth/lig_dom"/>
</dbReference>
<dbReference type="InterPro" id="IPR042099">
    <property type="entry name" value="ANL_N_sf"/>
</dbReference>
<evidence type="ECO:0000259" key="3">
    <source>
        <dbReference type="Pfam" id="PF00501"/>
    </source>
</evidence>
<evidence type="ECO:0000256" key="2">
    <source>
        <dbReference type="ARBA" id="ARBA00022553"/>
    </source>
</evidence>
<dbReference type="PANTHER" id="PTHR44845">
    <property type="entry name" value="CARRIER DOMAIN-CONTAINING PROTEIN"/>
    <property type="match status" value="1"/>
</dbReference>
<evidence type="ECO:0000313" key="4">
    <source>
        <dbReference type="EMBL" id="CAG8823490.1"/>
    </source>
</evidence>
<reference evidence="4" key="1">
    <citation type="submission" date="2021-06" db="EMBL/GenBank/DDBJ databases">
        <authorList>
            <person name="Kallberg Y."/>
            <person name="Tangrot J."/>
            <person name="Rosling A."/>
        </authorList>
    </citation>
    <scope>NUCLEOTIDE SEQUENCE</scope>
    <source>
        <strain evidence="4">MA453B</strain>
    </source>
</reference>
<proteinExistence type="predicted"/>
<evidence type="ECO:0000313" key="5">
    <source>
        <dbReference type="Proteomes" id="UP000789405"/>
    </source>
</evidence>
<feature type="domain" description="AMP-dependent synthetase/ligase" evidence="3">
    <location>
        <begin position="90"/>
        <end position="183"/>
    </location>
</feature>
<dbReference type="EMBL" id="CAJVPY010063508">
    <property type="protein sequence ID" value="CAG8823490.1"/>
    <property type="molecule type" value="Genomic_DNA"/>
</dbReference>
<organism evidence="4 5">
    <name type="scientific">Dentiscutata erythropus</name>
    <dbReference type="NCBI Taxonomy" id="1348616"/>
    <lineage>
        <taxon>Eukaryota</taxon>
        <taxon>Fungi</taxon>
        <taxon>Fungi incertae sedis</taxon>
        <taxon>Mucoromycota</taxon>
        <taxon>Glomeromycotina</taxon>
        <taxon>Glomeromycetes</taxon>
        <taxon>Diversisporales</taxon>
        <taxon>Gigasporaceae</taxon>
        <taxon>Dentiscutata</taxon>
    </lineage>
</organism>
<dbReference type="SUPFAM" id="SSF56801">
    <property type="entry name" value="Acetyl-CoA synthetase-like"/>
    <property type="match status" value="1"/>
</dbReference>
<dbReference type="PANTHER" id="PTHR44845:SF6">
    <property type="entry name" value="BETA-ALANINE-ACTIVATING ENZYME"/>
    <property type="match status" value="1"/>
</dbReference>